<evidence type="ECO:0000256" key="7">
    <source>
        <dbReference type="ARBA" id="ARBA00023141"/>
    </source>
</evidence>
<evidence type="ECO:0000313" key="11">
    <source>
        <dbReference type="EMBL" id="GMG99300.1"/>
    </source>
</evidence>
<dbReference type="GO" id="GO:0004106">
    <property type="term" value="F:chorismate mutase activity"/>
    <property type="evidence" value="ECO:0007669"/>
    <property type="project" value="UniProtKB-UniRule"/>
</dbReference>
<dbReference type="SUPFAM" id="SSF48600">
    <property type="entry name" value="Chorismate mutase II"/>
    <property type="match status" value="1"/>
</dbReference>
<evidence type="ECO:0000259" key="10">
    <source>
        <dbReference type="Pfam" id="PF01817"/>
    </source>
</evidence>
<comment type="catalytic activity">
    <reaction evidence="1 9">
        <text>chorismate = prephenate</text>
        <dbReference type="Rhea" id="RHEA:13897"/>
        <dbReference type="ChEBI" id="CHEBI:29748"/>
        <dbReference type="ChEBI" id="CHEBI:29934"/>
        <dbReference type="EC" id="5.4.99.5"/>
    </reaction>
</comment>
<dbReference type="PIRSF" id="PIRSF017318">
    <property type="entry name" value="Chor_mut_AroQ_eu"/>
    <property type="match status" value="1"/>
</dbReference>
<dbReference type="GO" id="GO:0008652">
    <property type="term" value="P:amino acid biosynthetic process"/>
    <property type="evidence" value="ECO:0007669"/>
    <property type="project" value="UniProtKB-KW"/>
</dbReference>
<dbReference type="InterPro" id="IPR008238">
    <property type="entry name" value="Chorismate_mutase_AroQ_euk"/>
</dbReference>
<proteinExistence type="predicted"/>
<dbReference type="Pfam" id="PF01817">
    <property type="entry name" value="CM_2"/>
    <property type="match status" value="1"/>
</dbReference>
<dbReference type="NCBIfam" id="TIGR01802">
    <property type="entry name" value="CM_pl-yst"/>
    <property type="match status" value="1"/>
</dbReference>
<evidence type="ECO:0000256" key="5">
    <source>
        <dbReference type="ARBA" id="ARBA00022490"/>
    </source>
</evidence>
<dbReference type="Gene3D" id="1.10.590.10">
    <property type="entry name" value="Chorismate mutase, AroQ class superfamily, eukaryotic"/>
    <property type="match status" value="1"/>
</dbReference>
<keyword evidence="7 9" id="KW-0057">Aromatic amino acid biosynthesis</keyword>
<dbReference type="EMBL" id="BSYO01000001">
    <property type="protein sequence ID" value="GMG99300.1"/>
    <property type="molecule type" value="Genomic_DNA"/>
</dbReference>
<dbReference type="FunFam" id="1.10.590.10:FF:000001">
    <property type="entry name" value="Chorismate mutase"/>
    <property type="match status" value="1"/>
</dbReference>
<keyword evidence="8 9" id="KW-0413">Isomerase</keyword>
<dbReference type="GO" id="GO:0009073">
    <property type="term" value="P:aromatic amino acid family biosynthetic process"/>
    <property type="evidence" value="ECO:0007669"/>
    <property type="project" value="UniProtKB-UniRule"/>
</dbReference>
<keyword evidence="5" id="KW-0963">Cytoplasm</keyword>
<dbReference type="AlphaFoldDB" id="A0AAD3RX61"/>
<dbReference type="InterPro" id="IPR036263">
    <property type="entry name" value="Chorismate_II_sf"/>
</dbReference>
<dbReference type="PROSITE" id="PS51169">
    <property type="entry name" value="CHORISMATE_MUT_3"/>
    <property type="match status" value="1"/>
</dbReference>
<dbReference type="PANTHER" id="PTHR21145:SF12">
    <property type="entry name" value="CHORISMATE MUTASE"/>
    <property type="match status" value="1"/>
</dbReference>
<organism evidence="11 12">
    <name type="scientific">Nepenthes gracilis</name>
    <name type="common">Slender pitcher plant</name>
    <dbReference type="NCBI Taxonomy" id="150966"/>
    <lineage>
        <taxon>Eukaryota</taxon>
        <taxon>Viridiplantae</taxon>
        <taxon>Streptophyta</taxon>
        <taxon>Embryophyta</taxon>
        <taxon>Tracheophyta</taxon>
        <taxon>Spermatophyta</taxon>
        <taxon>Magnoliopsida</taxon>
        <taxon>eudicotyledons</taxon>
        <taxon>Gunneridae</taxon>
        <taxon>Pentapetalae</taxon>
        <taxon>Caryophyllales</taxon>
        <taxon>Nepenthaceae</taxon>
        <taxon>Nepenthes</taxon>
    </lineage>
</organism>
<gene>
    <name evidence="11" type="ORF">Nepgr_001140</name>
</gene>
<protein>
    <recommendedName>
        <fullName evidence="4 9">Chorismate mutase</fullName>
        <ecNumber evidence="4 9">5.4.99.5</ecNumber>
    </recommendedName>
</protein>
<dbReference type="PANTHER" id="PTHR21145">
    <property type="entry name" value="CHORISMATE MUTASE"/>
    <property type="match status" value="1"/>
</dbReference>
<evidence type="ECO:0000256" key="9">
    <source>
        <dbReference type="PIRNR" id="PIRNR017318"/>
    </source>
</evidence>
<keyword evidence="6 9" id="KW-0028">Amino-acid biosynthesis</keyword>
<feature type="domain" description="Chorismate mutase" evidence="10">
    <location>
        <begin position="172"/>
        <end position="282"/>
    </location>
</feature>
<keyword evidence="12" id="KW-1185">Reference proteome</keyword>
<evidence type="ECO:0000256" key="4">
    <source>
        <dbReference type="ARBA" id="ARBA00012404"/>
    </source>
</evidence>
<name>A0AAD3RX61_NEPGR</name>
<evidence type="ECO:0000256" key="6">
    <source>
        <dbReference type="ARBA" id="ARBA00022605"/>
    </source>
</evidence>
<reference evidence="11" key="1">
    <citation type="submission" date="2023-05" db="EMBL/GenBank/DDBJ databases">
        <title>Nepenthes gracilis genome sequencing.</title>
        <authorList>
            <person name="Fukushima K."/>
        </authorList>
    </citation>
    <scope>NUCLEOTIDE SEQUENCE</scope>
    <source>
        <strain evidence="11">SING2019-196</strain>
    </source>
</reference>
<sequence length="291" mass="32529">MSLVSSGHVCTFRISIRSICAIVIPPLIFIVGSLCSSSEGTNDAFTLDSIRQSLVRQEDTIIFSLIERAKFPINSATYDASPSSLVHGFPGSLLDFVVRRTEAVQAKAGRYENPEELPFLLTTLPHPLVPRHNYPQVLYPAAASVNVSKTILDMYIQQLLPLFTAEGDDGNYASAAACDLACLQALSRRIHDGRFVAEVKFRDAPEDYEPLIRAKDRDALMKLLTDEKVEEIVKERVRKKAMIFGQEVSLNDTDSKGNYKVDPSVVSHLYAEWVIPLTKLIEVEYLLRRLD</sequence>
<comment type="caution">
    <text evidence="11">The sequence shown here is derived from an EMBL/GenBank/DDBJ whole genome shotgun (WGS) entry which is preliminary data.</text>
</comment>
<dbReference type="InterPro" id="IPR002701">
    <property type="entry name" value="CM_II_prokaryot"/>
</dbReference>
<dbReference type="InterPro" id="IPR037039">
    <property type="entry name" value="CM_AroQ_sf_eucaryotic"/>
</dbReference>
<accession>A0AAD3RX61</accession>
<dbReference type="GO" id="GO:0005737">
    <property type="term" value="C:cytoplasm"/>
    <property type="evidence" value="ECO:0007669"/>
    <property type="project" value="UniProtKB-SubCell"/>
</dbReference>
<evidence type="ECO:0000256" key="8">
    <source>
        <dbReference type="ARBA" id="ARBA00023235"/>
    </source>
</evidence>
<evidence type="ECO:0000256" key="3">
    <source>
        <dbReference type="ARBA" id="ARBA00004817"/>
    </source>
</evidence>
<dbReference type="Proteomes" id="UP001279734">
    <property type="component" value="Unassembled WGS sequence"/>
</dbReference>
<evidence type="ECO:0000313" key="12">
    <source>
        <dbReference type="Proteomes" id="UP001279734"/>
    </source>
</evidence>
<comment type="subcellular location">
    <subcellularLocation>
        <location evidence="2">Cytoplasm</location>
    </subcellularLocation>
</comment>
<evidence type="ECO:0000256" key="1">
    <source>
        <dbReference type="ARBA" id="ARBA00000824"/>
    </source>
</evidence>
<comment type="pathway">
    <text evidence="3">Metabolic intermediate biosynthesis; prephenate biosynthesis; prephenate from chorismate: step 1/1.</text>
</comment>
<evidence type="ECO:0000256" key="2">
    <source>
        <dbReference type="ARBA" id="ARBA00004496"/>
    </source>
</evidence>
<dbReference type="GO" id="GO:0046417">
    <property type="term" value="P:chorismate metabolic process"/>
    <property type="evidence" value="ECO:0007669"/>
    <property type="project" value="InterPro"/>
</dbReference>
<dbReference type="EC" id="5.4.99.5" evidence="4 9"/>